<name>A0A8S9KKG1_BRACR</name>
<organism evidence="2">
    <name type="scientific">Brassica cretica</name>
    <name type="common">Mustard</name>
    <dbReference type="NCBI Taxonomy" id="69181"/>
    <lineage>
        <taxon>Eukaryota</taxon>
        <taxon>Viridiplantae</taxon>
        <taxon>Streptophyta</taxon>
        <taxon>Embryophyta</taxon>
        <taxon>Tracheophyta</taxon>
        <taxon>Spermatophyta</taxon>
        <taxon>Magnoliopsida</taxon>
        <taxon>eudicotyledons</taxon>
        <taxon>Gunneridae</taxon>
        <taxon>Pentapetalae</taxon>
        <taxon>rosids</taxon>
        <taxon>malvids</taxon>
        <taxon>Brassicales</taxon>
        <taxon>Brassicaceae</taxon>
        <taxon>Brassiceae</taxon>
        <taxon>Brassica</taxon>
    </lineage>
</organism>
<comment type="caution">
    <text evidence="2">The sequence shown here is derived from an EMBL/GenBank/DDBJ whole genome shotgun (WGS) entry which is preliminary data.</text>
</comment>
<protein>
    <submittedName>
        <fullName evidence="2">Uncharacterized protein</fullName>
    </submittedName>
</protein>
<evidence type="ECO:0000313" key="2">
    <source>
        <dbReference type="EMBL" id="KAF2594895.1"/>
    </source>
</evidence>
<accession>A0A8S9KKG1</accession>
<feature type="region of interest" description="Disordered" evidence="1">
    <location>
        <begin position="1"/>
        <end position="56"/>
    </location>
</feature>
<evidence type="ECO:0000256" key="1">
    <source>
        <dbReference type="SAM" id="MobiDB-lite"/>
    </source>
</evidence>
<proteinExistence type="predicted"/>
<gene>
    <name evidence="2" type="ORF">F2Q70_00042455</name>
</gene>
<sequence length="114" mass="12782">MYSVVVKGSVTTRPAHSEPRLTALEGTDPNPSHVRPSRPYIPAWHDPNPSPWEETPPHPPVGYWCAWRNSNPRPHPLTTLLQDEFSPIDLQVLVSGTGCHRIVERLLTLPTPLI</sequence>
<dbReference type="AlphaFoldDB" id="A0A8S9KKG1"/>
<dbReference type="EMBL" id="QGKY02000164">
    <property type="protein sequence ID" value="KAF2594895.1"/>
    <property type="molecule type" value="Genomic_DNA"/>
</dbReference>
<reference evidence="2" key="1">
    <citation type="submission" date="2019-12" db="EMBL/GenBank/DDBJ databases">
        <title>Genome sequencing and annotation of Brassica cretica.</title>
        <authorList>
            <person name="Studholme D.J."/>
            <person name="Sarris P.F."/>
        </authorList>
    </citation>
    <scope>NUCLEOTIDE SEQUENCE</scope>
    <source>
        <strain evidence="2">PFS-102/07</strain>
        <tissue evidence="2">Leaf</tissue>
    </source>
</reference>